<evidence type="ECO:0000313" key="3">
    <source>
        <dbReference type="EMBL" id="BAT26244.1"/>
    </source>
</evidence>
<dbReference type="InterPro" id="IPR000917">
    <property type="entry name" value="Sulfatase_N"/>
</dbReference>
<keyword evidence="1" id="KW-0472">Membrane</keyword>
<keyword evidence="1" id="KW-1133">Transmembrane helix</keyword>
<sequence length="487" mass="52521">MALCAVWFILALCLVLVPSRTGRRAAAPVIALVLLVLLGFHLADLAVGAAYGRAFNPFVDGHLAEAGARLLAGMLGLPLILVVILAGIVAPVSVFLLLWAVLSAATRYAAPTRRVRAAAALAGLTAALALFLMPGGAAAIGTRLAELSAFRAEMTAFDAAAQDTKQFDTAALGGLKRRDVILVFVESYGRASYDNPRYAGAHDGIRAVAQAAGEAADIAMMSGWLTAPISGGQSWLAHATLAFGLRIGDQWRYERLLAGDRQSLFQVAAQAGYHTAAYMPAITMPWPESRRIGFDRLFASDDLGYEGQSFNWVTMPDQFTLEAFERISCGLPGPRFSQIVLISSHAPFTPIAPILPREQIGDGRIFDRWANSGDPPDVVWRDPERVRDQYRDALGYSLSVAFAFATRQAQQGRLVIVVGDHAPAGFISQIDSMDVPMHVFGPDHLLARMSAWRWAPGLRPDAAQTAWPMEAFRDRFIAAFGMRKGAS</sequence>
<protein>
    <submittedName>
        <fullName evidence="3">Sulfatase-like protein</fullName>
    </submittedName>
</protein>
<dbReference type="RefSeq" id="WP_060607644.1">
    <property type="nucleotide sequence ID" value="NZ_BBWQ01000018.1"/>
</dbReference>
<feature type="domain" description="Sulfatase N-terminal" evidence="2">
    <location>
        <begin position="255"/>
        <end position="423"/>
    </location>
</feature>
<dbReference type="Gene3D" id="3.40.720.10">
    <property type="entry name" value="Alkaline Phosphatase, subunit A"/>
    <property type="match status" value="1"/>
</dbReference>
<proteinExistence type="predicted"/>
<evidence type="ECO:0000256" key="1">
    <source>
        <dbReference type="SAM" id="Phobius"/>
    </source>
</evidence>
<organism evidence="3">
    <name type="scientific">Aureimonas altamirensis</name>
    <dbReference type="NCBI Taxonomy" id="370622"/>
    <lineage>
        <taxon>Bacteria</taxon>
        <taxon>Pseudomonadati</taxon>
        <taxon>Pseudomonadota</taxon>
        <taxon>Alphaproteobacteria</taxon>
        <taxon>Hyphomicrobiales</taxon>
        <taxon>Aurantimonadaceae</taxon>
        <taxon>Aureimonas</taxon>
    </lineage>
</organism>
<feature type="transmembrane region" description="Helical" evidence="1">
    <location>
        <begin position="29"/>
        <end position="51"/>
    </location>
</feature>
<evidence type="ECO:0000259" key="2">
    <source>
        <dbReference type="Pfam" id="PF00884"/>
    </source>
</evidence>
<accession>A0A0P0YXH4</accession>
<dbReference type="Pfam" id="PF00884">
    <property type="entry name" value="Sulfatase"/>
    <property type="match status" value="1"/>
</dbReference>
<keyword evidence="1" id="KW-0812">Transmembrane</keyword>
<dbReference type="InterPro" id="IPR017850">
    <property type="entry name" value="Alkaline_phosphatase_core_sf"/>
</dbReference>
<dbReference type="AlphaFoldDB" id="A0A0P0YXH4"/>
<dbReference type="EMBL" id="LC066371">
    <property type="protein sequence ID" value="BAT26244.1"/>
    <property type="molecule type" value="Genomic_DNA"/>
</dbReference>
<dbReference type="SUPFAM" id="SSF53649">
    <property type="entry name" value="Alkaline phosphatase-like"/>
    <property type="match status" value="1"/>
</dbReference>
<reference evidence="3" key="1">
    <citation type="journal article" date="2015" name="Proc. Natl. Acad. Sci. U.S.A.">
        <title>Bacterial clade with the ribosomal RNA operon on a small plasmid rather than the chromosome.</title>
        <authorList>
            <person name="Anda M."/>
            <person name="Ohtsubo Y."/>
            <person name="Okubo T."/>
            <person name="Sugawara M."/>
            <person name="Nagata Y."/>
            <person name="Tsuda M."/>
            <person name="Minamisawa K."/>
            <person name="Mitsui H."/>
        </authorList>
    </citation>
    <scope>NUCLEOTIDE SEQUENCE</scope>
    <source>
        <strain evidence="3">DSM 21988</strain>
    </source>
</reference>
<feature type="transmembrane region" description="Helical" evidence="1">
    <location>
        <begin position="72"/>
        <end position="105"/>
    </location>
</feature>
<feature type="transmembrane region" description="Helical" evidence="1">
    <location>
        <begin position="117"/>
        <end position="141"/>
    </location>
</feature>
<name>A0A0P0YXH4_9HYPH</name>